<reference evidence="1 2" key="1">
    <citation type="submission" date="2020-04" db="EMBL/GenBank/DDBJ databases">
        <authorList>
            <person name="De Canck E."/>
        </authorList>
    </citation>
    <scope>NUCLEOTIDE SEQUENCE [LARGE SCALE GENOMIC DNA]</scope>
    <source>
        <strain evidence="1 2">LMG 28688</strain>
    </source>
</reference>
<evidence type="ECO:0000313" key="1">
    <source>
        <dbReference type="EMBL" id="CAB3805183.1"/>
    </source>
</evidence>
<organism evidence="1 2">
    <name type="scientific">Paraburkholderia caffeinitolerans</name>
    <dbReference type="NCBI Taxonomy" id="1723730"/>
    <lineage>
        <taxon>Bacteria</taxon>
        <taxon>Pseudomonadati</taxon>
        <taxon>Pseudomonadota</taxon>
        <taxon>Betaproteobacteria</taxon>
        <taxon>Burkholderiales</taxon>
        <taxon>Burkholderiaceae</taxon>
        <taxon>Paraburkholderia</taxon>
    </lineage>
</organism>
<proteinExistence type="predicted"/>
<evidence type="ECO:0000313" key="2">
    <source>
        <dbReference type="Proteomes" id="UP000494119"/>
    </source>
</evidence>
<sequence length="123" mass="13810">MRPARFHKAVTNVRPYGSHRFDVFGPKIGWRLTLIGRRALQLWLRLEADPQVVTYCEGPMFVPDAGRGRAADFWVATNDGDHLYLVARSSERTCPWSVFEAWGRAHSITLRIIAPDEAGGACA</sequence>
<gene>
    <name evidence="1" type="ORF">LMG28688_06135</name>
</gene>
<dbReference type="AlphaFoldDB" id="A0A6J5GTF2"/>
<keyword evidence="2" id="KW-1185">Reference proteome</keyword>
<dbReference type="EMBL" id="CADIKL010000045">
    <property type="protein sequence ID" value="CAB3805183.1"/>
    <property type="molecule type" value="Genomic_DNA"/>
</dbReference>
<protein>
    <submittedName>
        <fullName evidence="1">Uncharacterized protein</fullName>
    </submittedName>
</protein>
<name>A0A6J5GTF2_9BURK</name>
<accession>A0A6J5GTF2</accession>
<dbReference type="Proteomes" id="UP000494119">
    <property type="component" value="Unassembled WGS sequence"/>
</dbReference>